<sequence length="545" mass="56683">MTLTFDLGGNALYFDNGLKTYYTLSNGDHVTLQNENQVATGTTNSFTGTNAAGTAQSTIYYASAGIFGTSGSTPTGASLTYKNVVQDLRTITSWANAGMAFSTMGMQVQFSGQNLLYYNYDSAYYLDFMQGNGFIVLDGKTQILGGDKSFNSSLVNATQSGSTNATGGIDVAVGAELDINWSSTNQKGYFYISNGKPGTTAVTDFHIRNNGTLNMTLSGATSNTTSIFGANTISGPITYAFGPNSNTMITASGLFNMSATSGSFTTSVGSDANFTYNAGASTIFTGTLGSSDKFTINSANNVRFNTTLSTSTSIFGTDSTIMPINLQLDPSDVFGTGFSINGYNSSGTSVLSATTTTGAYNVLGTFHSSLSDLSKLTGNKVPTSTEITTYQSAAQLEFVKMNAELAFNQIPTDSSMIFNSVIQGSLANGIIPRVAGTASNMSFGITDTYGSPSFSVQATVTNSTLPSTMSFVWGSVSTPTTNLTLGTSASTIFNSNSSGVSSDGAGNFALTFANNSGLLIQSNSSRVSPGTYTAQINWTLVSGIQ</sequence>
<dbReference type="STRING" id="1291764.GCA_001311235_00251"/>
<evidence type="ECO:0008006" key="3">
    <source>
        <dbReference type="Google" id="ProtNLM"/>
    </source>
</evidence>
<keyword evidence="2" id="KW-1185">Reference proteome</keyword>
<accession>A0A2A5RQ06</accession>
<evidence type="ECO:0000313" key="1">
    <source>
        <dbReference type="EMBL" id="PCS01469.1"/>
    </source>
</evidence>
<dbReference type="EMBL" id="JXJU01000001">
    <property type="protein sequence ID" value="PCS01469.1"/>
    <property type="molecule type" value="Genomic_DNA"/>
</dbReference>
<comment type="caution">
    <text evidence="1">The sequence shown here is derived from an EMBL/GenBank/DDBJ whole genome shotgun (WGS) entry which is preliminary data.</text>
</comment>
<dbReference type="Proteomes" id="UP000218181">
    <property type="component" value="Unassembled WGS sequence"/>
</dbReference>
<name>A0A2A5RQ06_9LACT</name>
<reference evidence="1 2" key="1">
    <citation type="submission" date="2014-12" db="EMBL/GenBank/DDBJ databases">
        <title>Draft genome sequences of 10 type strains of Lactococcus.</title>
        <authorList>
            <person name="Sun Z."/>
            <person name="Zhong Z."/>
            <person name="Liu W."/>
            <person name="Zhang W."/>
            <person name="Zhang H."/>
        </authorList>
    </citation>
    <scope>NUCLEOTIDE SEQUENCE [LARGE SCALE GENOMIC DNA]</scope>
    <source>
        <strain evidence="1 2">JCM 16395</strain>
    </source>
</reference>
<protein>
    <recommendedName>
        <fullName evidence="3">WxL domain-containing protein</fullName>
    </recommendedName>
</protein>
<proteinExistence type="predicted"/>
<organism evidence="1 2">
    <name type="scientific">Lactococcus fujiensis JCM 16395</name>
    <dbReference type="NCBI Taxonomy" id="1291764"/>
    <lineage>
        <taxon>Bacteria</taxon>
        <taxon>Bacillati</taxon>
        <taxon>Bacillota</taxon>
        <taxon>Bacilli</taxon>
        <taxon>Lactobacillales</taxon>
        <taxon>Streptococcaceae</taxon>
        <taxon>Lactococcus</taxon>
    </lineage>
</organism>
<evidence type="ECO:0000313" key="2">
    <source>
        <dbReference type="Proteomes" id="UP000218181"/>
    </source>
</evidence>
<dbReference type="AlphaFoldDB" id="A0A2A5RQ06"/>
<gene>
    <name evidence="1" type="ORF">RT41_GL000233</name>
</gene>